<comment type="caution">
    <text evidence="2">The sequence shown here is derived from an EMBL/GenBank/DDBJ whole genome shotgun (WGS) entry which is preliminary data.</text>
</comment>
<name>A0ABQ9G9I3_9NEOP</name>
<accession>A0ABQ9G9I3</accession>
<sequence length="426" mass="47705">MKDTGKKDRMEEKGKKKGEGRKEGKKDECKTRKIDILVTKMVVQDGGVLTTKLACRLATWRNLRWRIRNRNDRLGSPETKMATARWLPWLTGAVGAEWLDCSPPTKTNRVHSPAGSHPDFLKWESCRCRWVTCFLGNLPFTPSLRSGAASLSPHFTLRGSQGLVVKSRPYLSSLLNLTYSVKGLCLGVDNHLGFRQGARFLYLFPLHVKYQLWKAIGGLHNQILAQYTKACLITPLNIKPGRERIAKTHCEKVMCRNPLRRPPIGDEYCKQRADIGKRHADTQLHRDSGAPQIKKNWRVTFPHQAINERRIQRWVCPAVDNRTTETATGTIIKRLEAARPCHARGCVALRAREPPFALPDGAIRLQDPSMDHGDFRPSCQPSVIGNSGLIRVGDIVPASLVGCLRANESLIHRAAVSVQCPRGEGG</sequence>
<feature type="region of interest" description="Disordered" evidence="1">
    <location>
        <begin position="1"/>
        <end position="26"/>
    </location>
</feature>
<evidence type="ECO:0000313" key="2">
    <source>
        <dbReference type="EMBL" id="KAJ8867704.1"/>
    </source>
</evidence>
<proteinExistence type="predicted"/>
<keyword evidence="3" id="KW-1185">Reference proteome</keyword>
<protein>
    <submittedName>
        <fullName evidence="2">Uncharacterized protein</fullName>
    </submittedName>
</protein>
<organism evidence="2 3">
    <name type="scientific">Dryococelus australis</name>
    <dbReference type="NCBI Taxonomy" id="614101"/>
    <lineage>
        <taxon>Eukaryota</taxon>
        <taxon>Metazoa</taxon>
        <taxon>Ecdysozoa</taxon>
        <taxon>Arthropoda</taxon>
        <taxon>Hexapoda</taxon>
        <taxon>Insecta</taxon>
        <taxon>Pterygota</taxon>
        <taxon>Neoptera</taxon>
        <taxon>Polyneoptera</taxon>
        <taxon>Phasmatodea</taxon>
        <taxon>Verophasmatodea</taxon>
        <taxon>Anareolatae</taxon>
        <taxon>Phasmatidae</taxon>
        <taxon>Eurycanthinae</taxon>
        <taxon>Dryococelus</taxon>
    </lineage>
</organism>
<reference evidence="2 3" key="1">
    <citation type="submission" date="2023-02" db="EMBL/GenBank/DDBJ databases">
        <title>LHISI_Scaffold_Assembly.</title>
        <authorList>
            <person name="Stuart O.P."/>
            <person name="Cleave R."/>
            <person name="Magrath M.J.L."/>
            <person name="Mikheyev A.S."/>
        </authorList>
    </citation>
    <scope>NUCLEOTIDE SEQUENCE [LARGE SCALE GENOMIC DNA]</scope>
    <source>
        <strain evidence="2">Daus_M_001</strain>
        <tissue evidence="2">Leg muscle</tissue>
    </source>
</reference>
<feature type="compositionally biased region" description="Basic and acidic residues" evidence="1">
    <location>
        <begin position="1"/>
        <end position="14"/>
    </location>
</feature>
<evidence type="ECO:0000313" key="3">
    <source>
        <dbReference type="Proteomes" id="UP001159363"/>
    </source>
</evidence>
<evidence type="ECO:0000256" key="1">
    <source>
        <dbReference type="SAM" id="MobiDB-lite"/>
    </source>
</evidence>
<dbReference type="Proteomes" id="UP001159363">
    <property type="component" value="Chromosome 14"/>
</dbReference>
<dbReference type="EMBL" id="JARBHB010000015">
    <property type="protein sequence ID" value="KAJ8867704.1"/>
    <property type="molecule type" value="Genomic_DNA"/>
</dbReference>
<gene>
    <name evidence="2" type="ORF">PR048_031507</name>
</gene>